<proteinExistence type="predicted"/>
<comment type="caution">
    <text evidence="1">The sequence shown here is derived from an EMBL/GenBank/DDBJ whole genome shotgun (WGS) entry which is preliminary data.</text>
</comment>
<reference evidence="1" key="1">
    <citation type="submission" date="2021-02" db="EMBL/GenBank/DDBJ databases">
        <authorList>
            <person name="Nowell W R."/>
        </authorList>
    </citation>
    <scope>NUCLEOTIDE SEQUENCE</scope>
</reference>
<dbReference type="OrthoDB" id="10010476at2759"/>
<dbReference type="AlphaFoldDB" id="A0A814P9E1"/>
<evidence type="ECO:0008006" key="3">
    <source>
        <dbReference type="Google" id="ProtNLM"/>
    </source>
</evidence>
<evidence type="ECO:0000313" key="2">
    <source>
        <dbReference type="Proteomes" id="UP000663891"/>
    </source>
</evidence>
<accession>A0A814P9E1</accession>
<evidence type="ECO:0000313" key="1">
    <source>
        <dbReference type="EMBL" id="CAF1102596.1"/>
    </source>
</evidence>
<dbReference type="EMBL" id="CAJNON010000207">
    <property type="protein sequence ID" value="CAF1102596.1"/>
    <property type="molecule type" value="Genomic_DNA"/>
</dbReference>
<sequence>MSSISTFEILPDEILLIIIRYCGNAYSICKSFFGLNQRLTSIVIDKRLHVFADLLHINRNDPDINLFYNSNLFYEISHQFLSLKTKQTMKEFLQLLISFYIKEKYKQLNEEFQFNLKKFQFQRLHLTDNEIDNLDNELKRTFSSLPIDFDSYRASKPKEFFSQSIKSIKQIESLILTQGASFLYDEFNFGMIINKWFISKMNFTQDDNQQFLNSFIQMFKSIFISNLSLFKIKSYETTYEKINSPFYFLIYSIYQLKYFPDDRYEPNHSLKIHWYKAEINLFLSIVDHLFNEEFVLEHCLFEILDKTMLIVPSTYEEIFIRTSQIEILKILLHKYNQYDKTTCEQYDSFLTILYNLFHTEQLDIIQLIYKESRNIQYLFYRLETCEEIVNIMIKNREKKHLFQILLNDEQLRIWFINKDLLFILLKKKQVKIIKYLLKLSPLLIHQLDQDGNDPILYLCLHVSGCRHRLIEFLIKVGSDLSCINSKNINFFNALQMTRNKNLLNKLIEHEIIQINYISTEAKQVNHNVIDSFN</sequence>
<protein>
    <recommendedName>
        <fullName evidence="3">Ankyrin repeat protein</fullName>
    </recommendedName>
</protein>
<organism evidence="1 2">
    <name type="scientific">Adineta steineri</name>
    <dbReference type="NCBI Taxonomy" id="433720"/>
    <lineage>
        <taxon>Eukaryota</taxon>
        <taxon>Metazoa</taxon>
        <taxon>Spiralia</taxon>
        <taxon>Gnathifera</taxon>
        <taxon>Rotifera</taxon>
        <taxon>Eurotatoria</taxon>
        <taxon>Bdelloidea</taxon>
        <taxon>Adinetida</taxon>
        <taxon>Adinetidae</taxon>
        <taxon>Adineta</taxon>
    </lineage>
</organism>
<name>A0A814P9E1_9BILA</name>
<gene>
    <name evidence="1" type="ORF">VCS650_LOCUS20185</name>
</gene>
<dbReference type="SUPFAM" id="SSF48403">
    <property type="entry name" value="Ankyrin repeat"/>
    <property type="match status" value="1"/>
</dbReference>
<dbReference type="InterPro" id="IPR036770">
    <property type="entry name" value="Ankyrin_rpt-contain_sf"/>
</dbReference>
<dbReference type="Proteomes" id="UP000663891">
    <property type="component" value="Unassembled WGS sequence"/>
</dbReference>
<dbReference type="Gene3D" id="1.25.40.20">
    <property type="entry name" value="Ankyrin repeat-containing domain"/>
    <property type="match status" value="1"/>
</dbReference>